<reference evidence="2 3" key="1">
    <citation type="submission" date="2019-02" db="EMBL/GenBank/DDBJ databases">
        <authorList>
            <person name="Goldberg S.R."/>
            <person name="Haltli B.A."/>
            <person name="Correa H."/>
            <person name="Russell K.G."/>
        </authorList>
    </citation>
    <scope>NUCLEOTIDE SEQUENCE [LARGE SCALE GENOMIC DNA]</scope>
    <source>
        <strain evidence="2 3">JCM 16186</strain>
    </source>
</reference>
<dbReference type="EMBL" id="SMLW01000632">
    <property type="protein sequence ID" value="MTI27540.1"/>
    <property type="molecule type" value="Genomic_DNA"/>
</dbReference>
<evidence type="ECO:0000259" key="1">
    <source>
        <dbReference type="Pfam" id="PF09537"/>
    </source>
</evidence>
<dbReference type="InterPro" id="IPR012347">
    <property type="entry name" value="Ferritin-like"/>
</dbReference>
<dbReference type="Gene3D" id="1.20.1260.10">
    <property type="match status" value="1"/>
</dbReference>
<dbReference type="NCBIfam" id="TIGR02284">
    <property type="entry name" value="PA2169 family four-helix-bundle protein"/>
    <property type="match status" value="1"/>
</dbReference>
<dbReference type="InterPro" id="IPR019052">
    <property type="entry name" value="DUF2383"/>
</dbReference>
<dbReference type="Proteomes" id="UP000798808">
    <property type="component" value="Unassembled WGS sequence"/>
</dbReference>
<dbReference type="Pfam" id="PF09537">
    <property type="entry name" value="DUF2383"/>
    <property type="match status" value="1"/>
</dbReference>
<evidence type="ECO:0000313" key="3">
    <source>
        <dbReference type="Proteomes" id="UP000798808"/>
    </source>
</evidence>
<protein>
    <submittedName>
        <fullName evidence="2">PA2169 family four-helix-bundle protein</fullName>
    </submittedName>
</protein>
<accession>A0ABW9RWZ8</accession>
<feature type="domain" description="DUF2383" evidence="1">
    <location>
        <begin position="12"/>
        <end position="118"/>
    </location>
</feature>
<evidence type="ECO:0000313" key="2">
    <source>
        <dbReference type="EMBL" id="MTI27540.1"/>
    </source>
</evidence>
<gene>
    <name evidence="2" type="ORF">E1163_21465</name>
</gene>
<proteinExistence type="predicted"/>
<name>A0ABW9RWZ8_9BACT</name>
<sequence length="152" mass="17790">MINQYVMNTEKKAIQDVLDICHDGYKGYERAAEDVENEEFRTIFHRLAQQRKLFIEELKNDMRDRGAELKDSGTVKGYFHRNWLDIKSAFSGKEDATVINEARTGEKEALDVYDKAMNSEVPQYIKDRLQKQRRLIAGAIVQLNEFERELAE</sequence>
<comment type="caution">
    <text evidence="2">The sequence shown here is derived from an EMBL/GenBank/DDBJ whole genome shotgun (WGS) entry which is preliminary data.</text>
</comment>
<dbReference type="InterPro" id="IPR011971">
    <property type="entry name" value="CHP02284"/>
</dbReference>
<keyword evidence="3" id="KW-1185">Reference proteome</keyword>
<dbReference type="SUPFAM" id="SSF47240">
    <property type="entry name" value="Ferritin-like"/>
    <property type="match status" value="1"/>
</dbReference>
<organism evidence="2 3">
    <name type="scientific">Fulvivirga kasyanovii</name>
    <dbReference type="NCBI Taxonomy" id="396812"/>
    <lineage>
        <taxon>Bacteria</taxon>
        <taxon>Pseudomonadati</taxon>
        <taxon>Bacteroidota</taxon>
        <taxon>Cytophagia</taxon>
        <taxon>Cytophagales</taxon>
        <taxon>Fulvivirgaceae</taxon>
        <taxon>Fulvivirga</taxon>
    </lineage>
</organism>
<dbReference type="InterPro" id="IPR009078">
    <property type="entry name" value="Ferritin-like_SF"/>
</dbReference>